<dbReference type="Proteomes" id="UP000013307">
    <property type="component" value="Chromosome"/>
</dbReference>
<dbReference type="GeneID" id="15392441"/>
<dbReference type="OrthoDB" id="240412at2157"/>
<evidence type="ECO:0008006" key="4">
    <source>
        <dbReference type="Google" id="ProtNLM"/>
    </source>
</evidence>
<keyword evidence="3" id="KW-1185">Reference proteome</keyword>
<dbReference type="eggNOG" id="arCOG03264">
    <property type="taxonomic scope" value="Archaea"/>
</dbReference>
<reference evidence="2 3" key="1">
    <citation type="journal article" date="2013" name="Genome Announc.">
        <title>Complete Genome Sequence of the Thermophilic and Facultatively Chemolithoautotrophic Sulfate Reducer Archaeoglobus sulfaticallidus Strain PM70-1T.</title>
        <authorList>
            <person name="Stokke R."/>
            <person name="Hocking W.P."/>
            <person name="Steinsbu B.O."/>
            <person name="Steen I.H."/>
        </authorList>
    </citation>
    <scope>NUCLEOTIDE SEQUENCE [LARGE SCALE GENOMIC DNA]</scope>
    <source>
        <strain evidence="2">PM70-1</strain>
    </source>
</reference>
<protein>
    <recommendedName>
        <fullName evidence="4">Carboxypeptidase regulatory-like domain-containing protein</fullName>
    </recommendedName>
</protein>
<feature type="region of interest" description="Disordered" evidence="1">
    <location>
        <begin position="106"/>
        <end position="126"/>
    </location>
</feature>
<organism evidence="2 3">
    <name type="scientific">Archaeoglobus sulfaticallidus PM70-1</name>
    <dbReference type="NCBI Taxonomy" id="387631"/>
    <lineage>
        <taxon>Archaea</taxon>
        <taxon>Methanobacteriati</taxon>
        <taxon>Methanobacteriota</taxon>
        <taxon>Archaeoglobi</taxon>
        <taxon>Archaeoglobales</taxon>
        <taxon>Archaeoglobaceae</taxon>
        <taxon>Archaeoglobus</taxon>
    </lineage>
</organism>
<dbReference type="Gene3D" id="2.60.40.1120">
    <property type="entry name" value="Carboxypeptidase-like, regulatory domain"/>
    <property type="match status" value="1"/>
</dbReference>
<dbReference type="InterPro" id="IPR008969">
    <property type="entry name" value="CarboxyPept-like_regulatory"/>
</dbReference>
<dbReference type="AlphaFoldDB" id="N0BKS1"/>
<evidence type="ECO:0000256" key="1">
    <source>
        <dbReference type="SAM" id="MobiDB-lite"/>
    </source>
</evidence>
<feature type="region of interest" description="Disordered" evidence="1">
    <location>
        <begin position="536"/>
        <end position="560"/>
    </location>
</feature>
<sequence length="711" mass="77872">MVKLTNYLVFGFLALTILVAPASAIGILKIDLPSRAMVGDEVEIKIIESLSGDPVEGVTVYINGVEIGTTDEDGKITYVFNSPGVYLIGASKFGYTPAASLSLSVEPREVETPGSETPTKTPTPEIPETEEYRGLVFRGDLIYELFGDKVFDSINIKDLEISDLIEKARDVKPTSPVAFFTDGNNYMILYGEIDVEKSGYYRIEGYSLGVDVEFEDKSWKLFEVTNIEKLNAENVEVVDLLNNPGNFAGKEIVVDGPFREVSFNVKSFGTPVCVGSISTLPVDFNEFVKELMDAGKKLQKEPDRETIEELTKFTGASTFRFERIVETGTTQAYWKALNAEITALVIPAYLVDLLFPDELREFISEKGVVLLIENVNIRAEVASIGDILANPRQYYGKVVEISGVYNIAKDLSVKNMVATMFPPAATSPVDVYFEPMATFESSLPVVNALLGFGITGFEHNYSSIGDVVSVDGKYTLKGVVLTASLLDNSLPSVPVLVVFERYRQNFEDHTIPVDQAEDAIRTFTLIKETIAGVNAEEGKTQYEKPEEPPITPTPTENTQISVPTATPILEETEKPAPTSKLESLSLSITPSKITAKPGETINLKLKVDWEPKDWKGKADVKVVLSAAGFKKEFELPGIVLENPPIETEFSYTLPENLPPLTYEAKIIVEAEDKKAESEVEVAVGLSQTPGFEVVIALISVAGGIALRGARK</sequence>
<proteinExistence type="predicted"/>
<name>N0BKS1_9EURY</name>
<evidence type="ECO:0000313" key="2">
    <source>
        <dbReference type="EMBL" id="AGK60810.1"/>
    </source>
</evidence>
<evidence type="ECO:0000313" key="3">
    <source>
        <dbReference type="Proteomes" id="UP000013307"/>
    </source>
</evidence>
<dbReference type="SUPFAM" id="SSF49464">
    <property type="entry name" value="Carboxypeptidase regulatory domain-like"/>
    <property type="match status" value="1"/>
</dbReference>
<dbReference type="eggNOG" id="arCOG09449">
    <property type="taxonomic scope" value="Archaea"/>
</dbReference>
<accession>N0BKS1</accession>
<gene>
    <name evidence="2" type="ORF">Asulf_00800</name>
</gene>
<dbReference type="HOGENOM" id="CLU_410299_0_0_2"/>
<feature type="compositionally biased region" description="Basic and acidic residues" evidence="1">
    <location>
        <begin position="536"/>
        <end position="547"/>
    </location>
</feature>
<dbReference type="EMBL" id="CP005290">
    <property type="protein sequence ID" value="AGK60810.1"/>
    <property type="molecule type" value="Genomic_DNA"/>
</dbReference>
<feature type="compositionally biased region" description="Low complexity" evidence="1">
    <location>
        <begin position="112"/>
        <end position="123"/>
    </location>
</feature>
<dbReference type="KEGG" id="ast:Asulf_00800"/>
<dbReference type="RefSeq" id="WP_015590408.1">
    <property type="nucleotide sequence ID" value="NC_021169.1"/>
</dbReference>